<organism evidence="4 5">
    <name type="scientific">Candidatus Thalassospirochaeta sargassi</name>
    <dbReference type="NCBI Taxonomy" id="3119039"/>
    <lineage>
        <taxon>Bacteria</taxon>
        <taxon>Pseudomonadati</taxon>
        <taxon>Spirochaetota</taxon>
        <taxon>Spirochaetia</taxon>
        <taxon>Spirochaetales</taxon>
        <taxon>Spirochaetaceae</taxon>
        <taxon>Candidatus Thalassospirochaeta</taxon>
    </lineage>
</organism>
<dbReference type="InterPro" id="IPR016032">
    <property type="entry name" value="Sig_transdc_resp-reg_C-effctor"/>
</dbReference>
<dbReference type="SUPFAM" id="SSF52172">
    <property type="entry name" value="CheY-like"/>
    <property type="match status" value="1"/>
</dbReference>
<dbReference type="InterPro" id="IPR036388">
    <property type="entry name" value="WH-like_DNA-bd_sf"/>
</dbReference>
<comment type="caution">
    <text evidence="4">The sequence shown here is derived from an EMBL/GenBank/DDBJ whole genome shotgun (WGS) entry which is preliminary data.</text>
</comment>
<accession>A0AAJ1IE38</accession>
<evidence type="ECO:0000256" key="1">
    <source>
        <dbReference type="ARBA" id="ARBA00023125"/>
    </source>
</evidence>
<dbReference type="Gene3D" id="1.10.10.10">
    <property type="entry name" value="Winged helix-like DNA-binding domain superfamily/Winged helix DNA-binding domain"/>
    <property type="match status" value="1"/>
</dbReference>
<dbReference type="Proteomes" id="UP001221217">
    <property type="component" value="Unassembled WGS sequence"/>
</dbReference>
<dbReference type="GO" id="GO:0000160">
    <property type="term" value="P:phosphorelay signal transduction system"/>
    <property type="evidence" value="ECO:0007669"/>
    <property type="project" value="InterPro"/>
</dbReference>
<dbReference type="GO" id="GO:0006355">
    <property type="term" value="P:regulation of DNA-templated transcription"/>
    <property type="evidence" value="ECO:0007669"/>
    <property type="project" value="InterPro"/>
</dbReference>
<dbReference type="InterPro" id="IPR011006">
    <property type="entry name" value="CheY-like_superfamily"/>
</dbReference>
<feature type="DNA-binding region" description="OmpR/PhoB-type" evidence="2">
    <location>
        <begin position="110"/>
        <end position="224"/>
    </location>
</feature>
<reference evidence="4 5" key="1">
    <citation type="submission" date="2022-12" db="EMBL/GenBank/DDBJ databases">
        <title>Metagenome assembled genome from gulf of manar.</title>
        <authorList>
            <person name="Kohli P."/>
            <person name="Pk S."/>
            <person name="Venkata Ramana C."/>
            <person name="Sasikala C."/>
        </authorList>
    </citation>
    <scope>NUCLEOTIDE SEQUENCE [LARGE SCALE GENOMIC DNA]</scope>
    <source>
        <strain evidence="4">JB008</strain>
    </source>
</reference>
<protein>
    <submittedName>
        <fullName evidence="4">Winged helix-turn-helix domain-containing protein</fullName>
    </submittedName>
</protein>
<feature type="domain" description="OmpR/PhoB-type" evidence="3">
    <location>
        <begin position="110"/>
        <end position="224"/>
    </location>
</feature>
<dbReference type="PROSITE" id="PS51755">
    <property type="entry name" value="OMPR_PHOB"/>
    <property type="match status" value="1"/>
</dbReference>
<gene>
    <name evidence="4" type="ORF">PQJ61_05490</name>
</gene>
<dbReference type="EMBL" id="JAQQAL010000011">
    <property type="protein sequence ID" value="MDC7226197.1"/>
    <property type="molecule type" value="Genomic_DNA"/>
</dbReference>
<proteinExistence type="predicted"/>
<dbReference type="SUPFAM" id="SSF46894">
    <property type="entry name" value="C-terminal effector domain of the bipartite response regulators"/>
    <property type="match status" value="1"/>
</dbReference>
<evidence type="ECO:0000313" key="5">
    <source>
        <dbReference type="Proteomes" id="UP001221217"/>
    </source>
</evidence>
<dbReference type="AlphaFoldDB" id="A0AAJ1IE38"/>
<dbReference type="Pfam" id="PF00486">
    <property type="entry name" value="Trans_reg_C"/>
    <property type="match status" value="1"/>
</dbReference>
<sequence>MYSSGFRLSVSGCDSIIKKKLQLYGDKYPSVQLFFTPRPSRDFDVCVISGFEVIEVFENRKTKMEYFPPIIAFGPVEVMPAAIAAGCSDFLCEPWSTVELFERARRCLGDSAVYAGNLCIVSGVEGQLSVYDADGGLHKMRLPMREYEIYRLFAGNRGEYFDRESIIRLLTPPDSTVELQGSRAADMHISRLRRRINRLLVEAGGNAADNPVITVSGHGWGIVSQA</sequence>
<evidence type="ECO:0000259" key="3">
    <source>
        <dbReference type="PROSITE" id="PS51755"/>
    </source>
</evidence>
<dbReference type="GO" id="GO:0003677">
    <property type="term" value="F:DNA binding"/>
    <property type="evidence" value="ECO:0007669"/>
    <property type="project" value="UniProtKB-UniRule"/>
</dbReference>
<name>A0AAJ1IE38_9SPIO</name>
<evidence type="ECO:0000256" key="2">
    <source>
        <dbReference type="PROSITE-ProRule" id="PRU01091"/>
    </source>
</evidence>
<evidence type="ECO:0000313" key="4">
    <source>
        <dbReference type="EMBL" id="MDC7226197.1"/>
    </source>
</evidence>
<dbReference type="InterPro" id="IPR001867">
    <property type="entry name" value="OmpR/PhoB-type_DNA-bd"/>
</dbReference>
<keyword evidence="1 2" id="KW-0238">DNA-binding</keyword>